<evidence type="ECO:0000313" key="1">
    <source>
        <dbReference type="EMBL" id="TDT15967.1"/>
    </source>
</evidence>
<keyword evidence="2" id="KW-1185">Reference proteome</keyword>
<dbReference type="EMBL" id="SOAU01000001">
    <property type="protein sequence ID" value="TDT15967.1"/>
    <property type="molecule type" value="Genomic_DNA"/>
</dbReference>
<proteinExistence type="predicted"/>
<dbReference type="InterPro" id="IPR006311">
    <property type="entry name" value="TAT_signal"/>
</dbReference>
<gene>
    <name evidence="1" type="ORF">BDK89_1549</name>
</gene>
<dbReference type="AlphaFoldDB" id="A0A4R7HXP0"/>
<protein>
    <recommendedName>
        <fullName evidence="3">Ferritin-like domain-containing protein</fullName>
    </recommendedName>
</protein>
<accession>A0A4R7HXP0</accession>
<evidence type="ECO:0000313" key="2">
    <source>
        <dbReference type="Proteomes" id="UP000294558"/>
    </source>
</evidence>
<dbReference type="PROSITE" id="PS51318">
    <property type="entry name" value="TAT"/>
    <property type="match status" value="1"/>
</dbReference>
<organism evidence="1 2">
    <name type="scientific">Ilumatobacter fluminis</name>
    <dbReference type="NCBI Taxonomy" id="467091"/>
    <lineage>
        <taxon>Bacteria</taxon>
        <taxon>Bacillati</taxon>
        <taxon>Actinomycetota</taxon>
        <taxon>Acidimicrobiia</taxon>
        <taxon>Acidimicrobiales</taxon>
        <taxon>Ilumatobacteraceae</taxon>
        <taxon>Ilumatobacter</taxon>
    </lineage>
</organism>
<evidence type="ECO:0008006" key="3">
    <source>
        <dbReference type="Google" id="ProtNLM"/>
    </source>
</evidence>
<sequence length="182" mass="18248">MTNPAPADSTASDQGRTTRRAMLGLGAFGTVLATARTASAAAGSEASSIAGFAMRAELTAQALYELADGDLWSVMAQHHAAYAQRIAGIAGLSATGRLDAVYDELSGAFSSGDPSEAALQLENTLAATHTELLGMTDDGPSISAIASIAITESRHAATIAALSGADLETQLVNSAAALAPEA</sequence>
<comment type="caution">
    <text evidence="1">The sequence shown here is derived from an EMBL/GenBank/DDBJ whole genome shotgun (WGS) entry which is preliminary data.</text>
</comment>
<reference evidence="1 2" key="1">
    <citation type="submission" date="2019-03" db="EMBL/GenBank/DDBJ databases">
        <title>Sequencing the genomes of 1000 actinobacteria strains.</title>
        <authorList>
            <person name="Klenk H.-P."/>
        </authorList>
    </citation>
    <scope>NUCLEOTIDE SEQUENCE [LARGE SCALE GENOMIC DNA]</scope>
    <source>
        <strain evidence="1 2">DSM 18936</strain>
    </source>
</reference>
<dbReference type="Proteomes" id="UP000294558">
    <property type="component" value="Unassembled WGS sequence"/>
</dbReference>
<name>A0A4R7HXP0_9ACTN</name>